<dbReference type="AlphaFoldDB" id="A0AAX4PFE6"/>
<dbReference type="InterPro" id="IPR006029">
    <property type="entry name" value="Neurotrans-gated_channel_TM"/>
</dbReference>
<dbReference type="GO" id="GO:0004888">
    <property type="term" value="F:transmembrane signaling receptor activity"/>
    <property type="evidence" value="ECO:0007669"/>
    <property type="project" value="InterPro"/>
</dbReference>
<evidence type="ECO:0000313" key="5">
    <source>
        <dbReference type="EMBL" id="WZN64710.1"/>
    </source>
</evidence>
<sequence>MKMTTEMARGLGLLVLLCLVAPLPVARSQMSLPFTGQGLEPAEPVDVYVSAMLERLLDVDDKNYRFTNIVYVYLSWTDDRAHDLMMESTRAYRNGTKEECARTCSSDSVGSLSRESEGFHYHDTCCDGIWLPTIEMLNVYELPEGRLQPYGIIKDEESDAVAWWVAIHATYFTPMDFHRFPFDHQELDMQFSFTPEIDPAIKSFIPSATSTRYLIRGEGDVISGWDITNIRVVPMKESLQEELDFFVGTYGNLSAAGDPAPITGVPGRQGYIGKAERVGFDIFIGINRLSEYYVLGIIVPTLLLVALSFITYIIPVDSLDARIGLNVTLFLALTALQFVINEQMPKSSYPTTVTKIIVVSYIVVSFGVPESIVVYAIASGIDQRIEEEREAADKIAEEDGAEYLDEAEEGTGQTPRTMTRAMRFFRRKRSQKIPFIIDMASLFAVVVIVVVSTTLLIMGI</sequence>
<feature type="transmembrane region" description="Helical" evidence="2">
    <location>
        <begin position="352"/>
        <end position="378"/>
    </location>
</feature>
<dbReference type="InterPro" id="IPR006201">
    <property type="entry name" value="Neur_channel"/>
</dbReference>
<feature type="chain" id="PRO_5043321115" evidence="3">
    <location>
        <begin position="29"/>
        <end position="460"/>
    </location>
</feature>
<organism evidence="5 6">
    <name type="scientific">Chloropicon roscoffensis</name>
    <dbReference type="NCBI Taxonomy" id="1461544"/>
    <lineage>
        <taxon>Eukaryota</taxon>
        <taxon>Viridiplantae</taxon>
        <taxon>Chlorophyta</taxon>
        <taxon>Chloropicophyceae</taxon>
        <taxon>Chloropicales</taxon>
        <taxon>Chloropicaceae</taxon>
        <taxon>Chloropicon</taxon>
    </lineage>
</organism>
<dbReference type="SUPFAM" id="SSF63712">
    <property type="entry name" value="Nicotinic receptor ligand binding domain-like"/>
    <property type="match status" value="2"/>
</dbReference>
<feature type="transmembrane region" description="Helical" evidence="2">
    <location>
        <begin position="435"/>
        <end position="458"/>
    </location>
</feature>
<proteinExistence type="predicted"/>
<dbReference type="Gene3D" id="1.20.58.390">
    <property type="entry name" value="Neurotransmitter-gated ion-channel transmembrane domain"/>
    <property type="match status" value="1"/>
</dbReference>
<dbReference type="InterPro" id="IPR036719">
    <property type="entry name" value="Neuro-gated_channel_TM_sf"/>
</dbReference>
<keyword evidence="2" id="KW-1133">Transmembrane helix</keyword>
<dbReference type="GO" id="GO:0016020">
    <property type="term" value="C:membrane"/>
    <property type="evidence" value="ECO:0007669"/>
    <property type="project" value="UniProtKB-SubCell"/>
</dbReference>
<keyword evidence="2" id="KW-0472">Membrane</keyword>
<protein>
    <submittedName>
        <fullName evidence="5">Ligand-gated ion-channel protein</fullName>
    </submittedName>
</protein>
<evidence type="ECO:0000256" key="1">
    <source>
        <dbReference type="ARBA" id="ARBA00004141"/>
    </source>
</evidence>
<dbReference type="PANTHER" id="PTHR18945">
    <property type="entry name" value="NEUROTRANSMITTER GATED ION CHANNEL"/>
    <property type="match status" value="1"/>
</dbReference>
<evidence type="ECO:0000313" key="6">
    <source>
        <dbReference type="Proteomes" id="UP001472866"/>
    </source>
</evidence>
<keyword evidence="2" id="KW-0812">Transmembrane</keyword>
<reference evidence="5 6" key="1">
    <citation type="submission" date="2024-03" db="EMBL/GenBank/DDBJ databases">
        <title>Complete genome sequence of the green alga Chloropicon roscoffensis RCC1871.</title>
        <authorList>
            <person name="Lemieux C."/>
            <person name="Pombert J.-F."/>
            <person name="Otis C."/>
            <person name="Turmel M."/>
        </authorList>
    </citation>
    <scope>NUCLEOTIDE SEQUENCE [LARGE SCALE GENOMIC DNA]</scope>
    <source>
        <strain evidence="5 6">RCC1871</strain>
    </source>
</reference>
<feature type="transmembrane region" description="Helical" evidence="2">
    <location>
        <begin position="292"/>
        <end position="314"/>
    </location>
</feature>
<gene>
    <name evidence="5" type="ORF">HKI87_10g62670</name>
</gene>
<comment type="subcellular location">
    <subcellularLocation>
        <location evidence="1">Membrane</location>
        <topology evidence="1">Multi-pass membrane protein</topology>
    </subcellularLocation>
</comment>
<keyword evidence="6" id="KW-1185">Reference proteome</keyword>
<evidence type="ECO:0000259" key="4">
    <source>
        <dbReference type="Pfam" id="PF02932"/>
    </source>
</evidence>
<keyword evidence="3" id="KW-0732">Signal</keyword>
<name>A0AAX4PFE6_9CHLO</name>
<dbReference type="EMBL" id="CP151510">
    <property type="protein sequence ID" value="WZN64710.1"/>
    <property type="molecule type" value="Genomic_DNA"/>
</dbReference>
<accession>A0AAX4PFE6</accession>
<dbReference type="Gene3D" id="2.70.170.10">
    <property type="entry name" value="Neurotransmitter-gated ion-channel ligand-binding domain"/>
    <property type="match status" value="1"/>
</dbReference>
<dbReference type="SUPFAM" id="SSF90112">
    <property type="entry name" value="Neurotransmitter-gated ion-channel transmembrane pore"/>
    <property type="match status" value="1"/>
</dbReference>
<dbReference type="Pfam" id="PF02932">
    <property type="entry name" value="Neur_chan_memb"/>
    <property type="match status" value="1"/>
</dbReference>
<evidence type="ECO:0000256" key="2">
    <source>
        <dbReference type="SAM" id="Phobius"/>
    </source>
</evidence>
<dbReference type="GO" id="GO:0005230">
    <property type="term" value="F:extracellular ligand-gated monoatomic ion channel activity"/>
    <property type="evidence" value="ECO:0007669"/>
    <property type="project" value="InterPro"/>
</dbReference>
<feature type="domain" description="Neurotransmitter-gated ion-channel transmembrane" evidence="4">
    <location>
        <begin position="297"/>
        <end position="381"/>
    </location>
</feature>
<feature type="signal peptide" evidence="3">
    <location>
        <begin position="1"/>
        <end position="28"/>
    </location>
</feature>
<dbReference type="Proteomes" id="UP001472866">
    <property type="component" value="Chromosome 10"/>
</dbReference>
<feature type="transmembrane region" description="Helical" evidence="2">
    <location>
        <begin position="323"/>
        <end position="340"/>
    </location>
</feature>
<dbReference type="InterPro" id="IPR038050">
    <property type="entry name" value="Neuro_actylchol_rec"/>
</dbReference>
<dbReference type="InterPro" id="IPR036734">
    <property type="entry name" value="Neur_chan_lig-bd_sf"/>
</dbReference>
<evidence type="ECO:0000256" key="3">
    <source>
        <dbReference type="SAM" id="SignalP"/>
    </source>
</evidence>